<evidence type="ECO:0000259" key="5">
    <source>
        <dbReference type="Pfam" id="PF10672"/>
    </source>
</evidence>
<evidence type="ECO:0000256" key="1">
    <source>
        <dbReference type="ARBA" id="ARBA00022552"/>
    </source>
</evidence>
<feature type="domain" description="S-adenosylmethionine-dependent methyltransferase" evidence="5">
    <location>
        <begin position="30"/>
        <end position="313"/>
    </location>
</feature>
<dbReference type="SUPFAM" id="SSF53335">
    <property type="entry name" value="S-adenosyl-L-methionine-dependent methyltransferases"/>
    <property type="match status" value="1"/>
</dbReference>
<proteinExistence type="predicted"/>
<comment type="caution">
    <text evidence="6">The sequence shown here is derived from an EMBL/GenBank/DDBJ whole genome shotgun (WGS) entry which is preliminary data.</text>
</comment>
<dbReference type="GO" id="GO:0008168">
    <property type="term" value="F:methyltransferase activity"/>
    <property type="evidence" value="ECO:0007669"/>
    <property type="project" value="UniProtKB-KW"/>
</dbReference>
<dbReference type="InterPro" id="IPR029063">
    <property type="entry name" value="SAM-dependent_MTases_sf"/>
</dbReference>
<organism evidence="6 7">
    <name type="scientific">Biformimicrobium ophioploci</name>
    <dbReference type="NCBI Taxonomy" id="3036711"/>
    <lineage>
        <taxon>Bacteria</taxon>
        <taxon>Pseudomonadati</taxon>
        <taxon>Pseudomonadota</taxon>
        <taxon>Gammaproteobacteria</taxon>
        <taxon>Cellvibrionales</taxon>
        <taxon>Microbulbiferaceae</taxon>
        <taxon>Biformimicrobium</taxon>
    </lineage>
</organism>
<dbReference type="Gene3D" id="3.40.50.150">
    <property type="entry name" value="Vaccinia Virus protein VP39"/>
    <property type="match status" value="1"/>
</dbReference>
<evidence type="ECO:0000313" key="6">
    <source>
        <dbReference type="EMBL" id="GMG87008.1"/>
    </source>
</evidence>
<dbReference type="Pfam" id="PF10672">
    <property type="entry name" value="Methyltrans_SAM"/>
    <property type="match status" value="1"/>
</dbReference>
<name>A0ABQ6LY76_9GAMM</name>
<dbReference type="PANTHER" id="PTHR43042">
    <property type="entry name" value="SAM-DEPENDENT METHYLTRANSFERASE"/>
    <property type="match status" value="1"/>
</dbReference>
<evidence type="ECO:0000256" key="4">
    <source>
        <dbReference type="ARBA" id="ARBA00022691"/>
    </source>
</evidence>
<dbReference type="EMBL" id="BSYJ01000002">
    <property type="protein sequence ID" value="GMG87008.1"/>
    <property type="molecule type" value="Genomic_DNA"/>
</dbReference>
<keyword evidence="4" id="KW-0949">S-adenosyl-L-methionine</keyword>
<reference evidence="6 7" key="1">
    <citation type="submission" date="2023-04" db="EMBL/GenBank/DDBJ databases">
        <title>Marinobulbifer ophiurae gen. nov., sp. Nov., isolate from tissue of brittle star Ophioplocus japonicus.</title>
        <authorList>
            <person name="Kawano K."/>
            <person name="Sawayama S."/>
            <person name="Nakagawa S."/>
        </authorList>
    </citation>
    <scope>NUCLEOTIDE SEQUENCE [LARGE SCALE GENOMIC DNA]</scope>
    <source>
        <strain evidence="6 7">NKW57</strain>
    </source>
</reference>
<evidence type="ECO:0000313" key="7">
    <source>
        <dbReference type="Proteomes" id="UP001224392"/>
    </source>
</evidence>
<accession>A0ABQ6LY76</accession>
<keyword evidence="1" id="KW-0698">rRNA processing</keyword>
<evidence type="ECO:0000256" key="2">
    <source>
        <dbReference type="ARBA" id="ARBA00022603"/>
    </source>
</evidence>
<dbReference type="CDD" id="cd02440">
    <property type="entry name" value="AdoMet_MTases"/>
    <property type="match status" value="1"/>
</dbReference>
<keyword evidence="3" id="KW-0808">Transferase</keyword>
<sequence>MTAASVEPLLEALRIQLERMGKVTGEGDSRRLFHGRGGCYQGFDFLVVDYFAPVMLVTLFRQPDNEAEILNAMQGLLAGAGISNIAVQRRYLPGAPLSWLTEACGETLYARRGPLRFNLELGYQNVGYFLDIEPGRQWLEARVRERMSVNGRCRVLNLFAFTCAFSVIAAREGASVLNVDMNGGVLSRGRENHRLNGLAGDDVRYMALDILRSFGRINRAGPFDIAVVDPPTHQKGSFEAERHYSKLIRRLPESLAEGAELLLCLNSPGHSEAWLRELVAQSSDQFEVVARLPQSEDFPDISGDSALKMLHLRRRPSPA</sequence>
<evidence type="ECO:0000256" key="3">
    <source>
        <dbReference type="ARBA" id="ARBA00022679"/>
    </source>
</evidence>
<dbReference type="RefSeq" id="WP_285763623.1">
    <property type="nucleotide sequence ID" value="NZ_BSYJ01000002.1"/>
</dbReference>
<dbReference type="InterPro" id="IPR019614">
    <property type="entry name" value="SAM-dep_methyl-trfase"/>
</dbReference>
<keyword evidence="2 6" id="KW-0489">Methyltransferase</keyword>
<protein>
    <submittedName>
        <fullName evidence="6">Class I SAM-dependent methyltransferase</fullName>
    </submittedName>
</protein>
<dbReference type="Proteomes" id="UP001224392">
    <property type="component" value="Unassembled WGS sequence"/>
</dbReference>
<gene>
    <name evidence="6" type="ORF">MNKW57_13290</name>
</gene>
<dbReference type="PANTHER" id="PTHR43042:SF3">
    <property type="entry name" value="RIBOSOMAL RNA LARGE SUBUNIT METHYLTRANSFERASE YWBD-RELATED"/>
    <property type="match status" value="1"/>
</dbReference>
<dbReference type="GO" id="GO:0032259">
    <property type="term" value="P:methylation"/>
    <property type="evidence" value="ECO:0007669"/>
    <property type="project" value="UniProtKB-KW"/>
</dbReference>
<keyword evidence="7" id="KW-1185">Reference proteome</keyword>